<evidence type="ECO:0000256" key="1">
    <source>
        <dbReference type="PROSITE-ProRule" id="PRU00708"/>
    </source>
</evidence>
<dbReference type="PANTHER" id="PTHR47926">
    <property type="entry name" value="PENTATRICOPEPTIDE REPEAT-CONTAINING PROTEIN"/>
    <property type="match status" value="1"/>
</dbReference>
<proteinExistence type="predicted"/>
<dbReference type="GO" id="GO:0009451">
    <property type="term" value="P:RNA modification"/>
    <property type="evidence" value="ECO:0007669"/>
    <property type="project" value="InterPro"/>
</dbReference>
<dbReference type="Gene3D" id="1.25.40.10">
    <property type="entry name" value="Tetratricopeptide repeat domain"/>
    <property type="match status" value="2"/>
</dbReference>
<dbReference type="InterPro" id="IPR046960">
    <property type="entry name" value="PPR_At4g14850-like_plant"/>
</dbReference>
<dbReference type="GO" id="GO:0008270">
    <property type="term" value="F:zinc ion binding"/>
    <property type="evidence" value="ECO:0007669"/>
    <property type="project" value="InterPro"/>
</dbReference>
<protein>
    <submittedName>
        <fullName evidence="3">Putative vegetative storage protein-like protein</fullName>
    </submittedName>
</protein>
<feature type="domain" description="DYW" evidence="2">
    <location>
        <begin position="552"/>
        <end position="609"/>
    </location>
</feature>
<dbReference type="GO" id="GO:0003723">
    <property type="term" value="F:RNA binding"/>
    <property type="evidence" value="ECO:0007669"/>
    <property type="project" value="InterPro"/>
</dbReference>
<organism evidence="3">
    <name type="scientific">Philodina roseola</name>
    <name type="common">Rotifer</name>
    <dbReference type="NCBI Taxonomy" id="96448"/>
    <lineage>
        <taxon>Eukaryota</taxon>
        <taxon>Metazoa</taxon>
        <taxon>Spiralia</taxon>
        <taxon>Gnathifera</taxon>
        <taxon>Rotifera</taxon>
        <taxon>Eurotatoria</taxon>
        <taxon>Bdelloidea</taxon>
        <taxon>Philodinida</taxon>
        <taxon>Philodinidae</taxon>
        <taxon>Philodina</taxon>
    </lineage>
</organism>
<dbReference type="InterPro" id="IPR011990">
    <property type="entry name" value="TPR-like_helical_dom_sf"/>
</dbReference>
<name>B3G4P4_PHIRO</name>
<dbReference type="InterPro" id="IPR002885">
    <property type="entry name" value="PPR_rpt"/>
</dbReference>
<sequence length="610" mass="70268">MLRSGNFLLIINRFASTLRTVDRPPVFPSNDHLGTQMKRLNDAKRFKESLALFDLHKLSNTTDLSINLALKASIHLKDFQRGLTIHKQLSSRSLQCRYIRMSLVQLYSEFVHFISRRFAQRVFSSVPIHQRTVFLYTAMLNGNYIVSLTVQYVSFTLGLVWHDRLEEALTLCEKMTLKPDQFIVTIIFDICGKLADEKAFQFGQKIFSQMDKNYFQNTTIMNSALNMFMRNADVAKAEEIFHSIKSKDLITYNSTLKGYNLNDYPLRTLSLFERMKKENIKIDYVTYVLACQACSQIGMIEYSRSIASQIPRRFLDEQILQNTLIDMWASKILIDRLIYNSMLIGKSWSINAFGLNGQGSRAVDLYMSMPEQMRDQITYTCVLNACSHSGLLNEARSIFEKISPKTLHITTAMVSQSDFRLHMFDEAETLVNDFERFHSPFAMMSGARTQCNTSLSEKLLVKINTRFPDLPERSISALILLGNTYSSTGDSNRSLDIRKQIQRSHVKPQIGQSWTCIDNQITGFRANDWFHPCSQQIHREAQRLAKELIEHGHKFDPRWITRSLGPDETIESVLSTHSERLAIAFNFIQKSIPSPIQITKNLRICGDCRK</sequence>
<dbReference type="PROSITE" id="PS51375">
    <property type="entry name" value="PPR"/>
    <property type="match status" value="2"/>
</dbReference>
<evidence type="ECO:0000259" key="2">
    <source>
        <dbReference type="Pfam" id="PF14432"/>
    </source>
</evidence>
<accession>B3G4P4</accession>
<feature type="repeat" description="PPR" evidence="1">
    <location>
        <begin position="375"/>
        <end position="409"/>
    </location>
</feature>
<dbReference type="Pfam" id="PF14432">
    <property type="entry name" value="DYW_deaminase"/>
    <property type="match status" value="1"/>
</dbReference>
<dbReference type="Pfam" id="PF01535">
    <property type="entry name" value="PPR"/>
    <property type="match status" value="2"/>
</dbReference>
<dbReference type="EMBL" id="EU643490">
    <property type="protein sequence ID" value="ACD54792.1"/>
    <property type="molecule type" value="Genomic_DNA"/>
</dbReference>
<evidence type="ECO:0000313" key="3">
    <source>
        <dbReference type="EMBL" id="ACD54792.1"/>
    </source>
</evidence>
<dbReference type="InterPro" id="IPR032867">
    <property type="entry name" value="DYW_dom"/>
</dbReference>
<dbReference type="PANTHER" id="PTHR47926:SF347">
    <property type="entry name" value="PENTATRICOPEPTIDE REPEAT-CONTAINING PROTEIN"/>
    <property type="match status" value="1"/>
</dbReference>
<feature type="repeat" description="PPR" evidence="1">
    <location>
        <begin position="248"/>
        <end position="282"/>
    </location>
</feature>
<dbReference type="NCBIfam" id="TIGR00756">
    <property type="entry name" value="PPR"/>
    <property type="match status" value="1"/>
</dbReference>
<reference evidence="3" key="1">
    <citation type="journal article" date="2008" name="Science">
        <title>Massive horizontal gene transfer in bdelloid rotifers.</title>
        <authorList>
            <person name="Gladyshev E.A."/>
            <person name="Meselson M.S."/>
            <person name="Arkhipova I.R."/>
        </authorList>
    </citation>
    <scope>NUCLEOTIDE SEQUENCE</scope>
</reference>
<dbReference type="AlphaFoldDB" id="B3G4P4"/>